<dbReference type="EMBL" id="PVTF01000001">
    <property type="protein sequence ID" value="PRY46906.1"/>
    <property type="molecule type" value="Genomic_DNA"/>
</dbReference>
<keyword evidence="4" id="KW-0904">Protein phosphatase</keyword>
<protein>
    <recommendedName>
        <fullName evidence="2">protein-tyrosine-phosphatase</fullName>
        <ecNumber evidence="2">3.1.3.48</ecNumber>
    </recommendedName>
</protein>
<evidence type="ECO:0000256" key="4">
    <source>
        <dbReference type="ARBA" id="ARBA00022912"/>
    </source>
</evidence>
<evidence type="ECO:0000256" key="2">
    <source>
        <dbReference type="ARBA" id="ARBA00013064"/>
    </source>
</evidence>
<sequence length="151" mass="16282">MHVTFVCTGNICRSPVAAIVFREHLRRAGLEDVVEVSSAGTGGWHVGDAADHRAARSLVEAGYPAEHVAAQVGELHLGADLLVALDSGHARELRRLSGDPDRVRLLRSFDPEADGVDVPDPYYGGKEGFDEVLGMTEAAVPGLMDWVRERL</sequence>
<accession>A0A2T0TML5</accession>
<dbReference type="InterPro" id="IPR050438">
    <property type="entry name" value="LMW_PTPase"/>
</dbReference>
<dbReference type="PRINTS" id="PR00719">
    <property type="entry name" value="LMWPTPASE"/>
</dbReference>
<dbReference type="OrthoDB" id="9784339at2"/>
<feature type="active site" description="Proton donor" evidence="5">
    <location>
        <position position="120"/>
    </location>
</feature>
<dbReference type="PANTHER" id="PTHR11717:SF7">
    <property type="entry name" value="LOW MOLECULAR WEIGHT PHOSPHOTYROSINE PROTEIN PHOSPHATASE"/>
    <property type="match status" value="1"/>
</dbReference>
<dbReference type="Proteomes" id="UP000239494">
    <property type="component" value="Unassembled WGS sequence"/>
</dbReference>
<dbReference type="Gene3D" id="3.40.50.2300">
    <property type="match status" value="1"/>
</dbReference>
<evidence type="ECO:0000313" key="8">
    <source>
        <dbReference type="Proteomes" id="UP000239494"/>
    </source>
</evidence>
<dbReference type="AlphaFoldDB" id="A0A2T0TML5"/>
<evidence type="ECO:0000256" key="1">
    <source>
        <dbReference type="ARBA" id="ARBA00011063"/>
    </source>
</evidence>
<evidence type="ECO:0000313" key="7">
    <source>
        <dbReference type="EMBL" id="PRY46906.1"/>
    </source>
</evidence>
<comment type="caution">
    <text evidence="7">The sequence shown here is derived from an EMBL/GenBank/DDBJ whole genome shotgun (WGS) entry which is preliminary data.</text>
</comment>
<feature type="active site" description="Nucleophile" evidence="5">
    <location>
        <position position="7"/>
    </location>
</feature>
<dbReference type="InterPro" id="IPR023485">
    <property type="entry name" value="Ptyr_pPase"/>
</dbReference>
<comment type="similarity">
    <text evidence="1">Belongs to the low molecular weight phosphotyrosine protein phosphatase family.</text>
</comment>
<dbReference type="RefSeq" id="WP_106185838.1">
    <property type="nucleotide sequence ID" value="NZ_PVTF01000001.1"/>
</dbReference>
<dbReference type="Pfam" id="PF01451">
    <property type="entry name" value="LMWPc"/>
    <property type="match status" value="1"/>
</dbReference>
<dbReference type="SUPFAM" id="SSF52788">
    <property type="entry name" value="Phosphotyrosine protein phosphatases I"/>
    <property type="match status" value="1"/>
</dbReference>
<evidence type="ECO:0000256" key="5">
    <source>
        <dbReference type="PIRSR" id="PIRSR617867-1"/>
    </source>
</evidence>
<feature type="active site" description="Nucleophile" evidence="5">
    <location>
        <position position="13"/>
    </location>
</feature>
<dbReference type="PANTHER" id="PTHR11717">
    <property type="entry name" value="LOW MOLECULAR WEIGHT PROTEIN TYROSINE PHOSPHATASE"/>
    <property type="match status" value="1"/>
</dbReference>
<dbReference type="InterPro" id="IPR036196">
    <property type="entry name" value="Ptyr_pPase_sf"/>
</dbReference>
<feature type="domain" description="Phosphotyrosine protein phosphatase I" evidence="6">
    <location>
        <begin position="1"/>
        <end position="146"/>
    </location>
</feature>
<dbReference type="InterPro" id="IPR017867">
    <property type="entry name" value="Tyr_phospatase_low_mol_wt"/>
</dbReference>
<dbReference type="SMART" id="SM00226">
    <property type="entry name" value="LMWPc"/>
    <property type="match status" value="1"/>
</dbReference>
<name>A0A2T0TML5_9PSEU</name>
<gene>
    <name evidence="7" type="ORF">CLV43_1011187</name>
</gene>
<proteinExistence type="inferred from homology"/>
<organism evidence="7 8">
    <name type="scientific">Umezawaea tangerina</name>
    <dbReference type="NCBI Taxonomy" id="84725"/>
    <lineage>
        <taxon>Bacteria</taxon>
        <taxon>Bacillati</taxon>
        <taxon>Actinomycetota</taxon>
        <taxon>Actinomycetes</taxon>
        <taxon>Pseudonocardiales</taxon>
        <taxon>Pseudonocardiaceae</taxon>
        <taxon>Umezawaea</taxon>
    </lineage>
</organism>
<keyword evidence="8" id="KW-1185">Reference proteome</keyword>
<dbReference type="GO" id="GO:0004725">
    <property type="term" value="F:protein tyrosine phosphatase activity"/>
    <property type="evidence" value="ECO:0007669"/>
    <property type="project" value="UniProtKB-EC"/>
</dbReference>
<evidence type="ECO:0000259" key="6">
    <source>
        <dbReference type="SMART" id="SM00226"/>
    </source>
</evidence>
<reference evidence="7 8" key="1">
    <citation type="submission" date="2018-03" db="EMBL/GenBank/DDBJ databases">
        <title>Genomic Encyclopedia of Archaeal and Bacterial Type Strains, Phase II (KMG-II): from individual species to whole genera.</title>
        <authorList>
            <person name="Goeker M."/>
        </authorList>
    </citation>
    <scope>NUCLEOTIDE SEQUENCE [LARGE SCALE GENOMIC DNA]</scope>
    <source>
        <strain evidence="7 8">DSM 44720</strain>
    </source>
</reference>
<keyword evidence="3" id="KW-0378">Hydrolase</keyword>
<evidence type="ECO:0000256" key="3">
    <source>
        <dbReference type="ARBA" id="ARBA00022801"/>
    </source>
</evidence>
<dbReference type="CDD" id="cd16343">
    <property type="entry name" value="LMWPTP"/>
    <property type="match status" value="1"/>
</dbReference>
<dbReference type="EC" id="3.1.3.48" evidence="2"/>